<feature type="binding site" evidence="2">
    <location>
        <begin position="89"/>
        <end position="91"/>
    </location>
    <ligand>
        <name>biotin</name>
        <dbReference type="ChEBI" id="CHEBI:57586"/>
    </ligand>
</feature>
<sequence>MNLYPLIKALSDGKFHSGTELGELLGVSRTAIWKQVQQLSSWGLNYSTEKNAGYALQQPLSLLDLQQINQLLKRHASQLQAEVVPQVDSTNTELSRRIASGQLVHGTLLLAEMQTGGRGRRGRNWQSPLGSSISLSICWQFDAGANALQGLSLAIGVAVRRVLANYGLANIGLKWPNDIYAQNAKLGGILIEVFGDFAGPCQLVIGLGLNYQRTDLMNELDQPVTSLSDLNAQLPSRSQLCSDLAFAIEQVVTVFSESGFKPFKAEWNAAHIWQGQKAVIIAVNDETPVRLGGVNDLGELEVTDTDGSRRFINAGEVSVRVKRDS</sequence>
<reference evidence="4 5" key="1">
    <citation type="submission" date="2016-11" db="EMBL/GenBank/DDBJ databases">
        <authorList>
            <person name="Jaros S."/>
            <person name="Januszkiewicz K."/>
            <person name="Wedrychowicz H."/>
        </authorList>
    </citation>
    <scope>NUCLEOTIDE SEQUENCE [LARGE SCALE GENOMIC DNA]</scope>
    <source>
        <strain evidence="4 5">DSM 21637</strain>
    </source>
</reference>
<evidence type="ECO:0000256" key="1">
    <source>
        <dbReference type="ARBA" id="ARBA00022598"/>
    </source>
</evidence>
<dbReference type="STRING" id="1122209.SAMN02745752_02503"/>
<proteinExistence type="inferred from homology"/>
<keyword evidence="2" id="KW-0238">DNA-binding</keyword>
<dbReference type="SUPFAM" id="SSF46785">
    <property type="entry name" value="Winged helix' DNA-binding domain"/>
    <property type="match status" value="1"/>
</dbReference>
<evidence type="ECO:0000256" key="2">
    <source>
        <dbReference type="HAMAP-Rule" id="MF_00978"/>
    </source>
</evidence>
<dbReference type="InterPro" id="IPR045864">
    <property type="entry name" value="aa-tRNA-synth_II/BPL/LPL"/>
</dbReference>
<keyword evidence="2" id="KW-0805">Transcription regulation</keyword>
<dbReference type="GO" id="GO:0005524">
    <property type="term" value="F:ATP binding"/>
    <property type="evidence" value="ECO:0007669"/>
    <property type="project" value="UniProtKB-UniRule"/>
</dbReference>
<keyword evidence="2" id="KW-0804">Transcription</keyword>
<dbReference type="InterPro" id="IPR036388">
    <property type="entry name" value="WH-like_DNA-bd_sf"/>
</dbReference>
<dbReference type="PANTHER" id="PTHR12835">
    <property type="entry name" value="BIOTIN PROTEIN LIGASE"/>
    <property type="match status" value="1"/>
</dbReference>
<dbReference type="GO" id="GO:0005737">
    <property type="term" value="C:cytoplasm"/>
    <property type="evidence" value="ECO:0007669"/>
    <property type="project" value="TreeGrafter"/>
</dbReference>
<dbReference type="InterPro" id="IPR004143">
    <property type="entry name" value="BPL_LPL_catalytic"/>
</dbReference>
<dbReference type="NCBIfam" id="TIGR00121">
    <property type="entry name" value="birA_ligase"/>
    <property type="match status" value="1"/>
</dbReference>
<dbReference type="OrthoDB" id="9807064at2"/>
<dbReference type="Proteomes" id="UP000182350">
    <property type="component" value="Unassembled WGS sequence"/>
</dbReference>
<dbReference type="GO" id="GO:0003677">
    <property type="term" value="F:DNA binding"/>
    <property type="evidence" value="ECO:0007669"/>
    <property type="project" value="UniProtKB-UniRule"/>
</dbReference>
<dbReference type="GO" id="GO:0006355">
    <property type="term" value="P:regulation of DNA-templated transcription"/>
    <property type="evidence" value="ECO:0007669"/>
    <property type="project" value="UniProtKB-UniRule"/>
</dbReference>
<dbReference type="Pfam" id="PF08279">
    <property type="entry name" value="HTH_11"/>
    <property type="match status" value="1"/>
</dbReference>
<keyword evidence="5" id="KW-1185">Reference proteome</keyword>
<comment type="catalytic activity">
    <reaction evidence="2">
        <text>biotin + L-lysyl-[protein] + ATP = N(6)-biotinyl-L-lysyl-[protein] + AMP + diphosphate + H(+)</text>
        <dbReference type="Rhea" id="RHEA:11756"/>
        <dbReference type="Rhea" id="RHEA-COMP:9752"/>
        <dbReference type="Rhea" id="RHEA-COMP:10505"/>
        <dbReference type="ChEBI" id="CHEBI:15378"/>
        <dbReference type="ChEBI" id="CHEBI:29969"/>
        <dbReference type="ChEBI" id="CHEBI:30616"/>
        <dbReference type="ChEBI" id="CHEBI:33019"/>
        <dbReference type="ChEBI" id="CHEBI:57586"/>
        <dbReference type="ChEBI" id="CHEBI:83144"/>
        <dbReference type="ChEBI" id="CHEBI:456215"/>
        <dbReference type="EC" id="6.3.4.15"/>
    </reaction>
</comment>
<dbReference type="Pfam" id="PF03099">
    <property type="entry name" value="BPL_LplA_LipB"/>
    <property type="match status" value="1"/>
</dbReference>
<dbReference type="RefSeq" id="WP_072326841.1">
    <property type="nucleotide sequence ID" value="NZ_FPJW01000010.1"/>
</dbReference>
<comment type="similarity">
    <text evidence="2">Belongs to the biotin--protein ligase family.</text>
</comment>
<name>A0A1K1Z2Q1_9GAMM</name>
<feature type="binding site" evidence="2">
    <location>
        <begin position="118"/>
        <end position="120"/>
    </location>
    <ligand>
        <name>biotin</name>
        <dbReference type="ChEBI" id="CHEBI:57586"/>
    </ligand>
</feature>
<evidence type="ECO:0000313" key="5">
    <source>
        <dbReference type="Proteomes" id="UP000182350"/>
    </source>
</evidence>
<protein>
    <recommendedName>
        <fullName evidence="2">Bifunctional ligase/repressor BirA</fullName>
    </recommendedName>
    <alternativeName>
        <fullName evidence="2">Biotin operon repressor</fullName>
    </alternativeName>
    <alternativeName>
        <fullName evidence="2">Biotin--[acetyl-CoA-carboxylase] ligase</fullName>
        <ecNumber evidence="2">6.3.4.15</ecNumber>
    </alternativeName>
    <alternativeName>
        <fullName evidence="2">Biotin--protein ligase</fullName>
    </alternativeName>
    <alternativeName>
        <fullName evidence="2">Biotin-[acetyl-CoA carboxylase] synthetase</fullName>
    </alternativeName>
</protein>
<keyword evidence="2" id="KW-0678">Repressor</keyword>
<dbReference type="PROSITE" id="PS51733">
    <property type="entry name" value="BPL_LPL_CATALYTIC"/>
    <property type="match status" value="1"/>
</dbReference>
<dbReference type="EC" id="6.3.4.15" evidence="2"/>
<dbReference type="CDD" id="cd16442">
    <property type="entry name" value="BPL"/>
    <property type="match status" value="1"/>
</dbReference>
<keyword evidence="2" id="KW-0067">ATP-binding</keyword>
<evidence type="ECO:0000313" key="4">
    <source>
        <dbReference type="EMBL" id="SFX68441.1"/>
    </source>
</evidence>
<dbReference type="InterPro" id="IPR004408">
    <property type="entry name" value="Biotin_CoA_COase_ligase"/>
</dbReference>
<gene>
    <name evidence="2" type="primary">birA</name>
    <name evidence="4" type="ORF">SAMN02745752_02503</name>
</gene>
<feature type="binding site" evidence="2">
    <location>
        <position position="185"/>
    </location>
    <ligand>
        <name>biotin</name>
        <dbReference type="ChEBI" id="CHEBI:57586"/>
    </ligand>
</feature>
<keyword evidence="2" id="KW-0092">Biotin</keyword>
<feature type="domain" description="BPL/LPL catalytic" evidence="3">
    <location>
        <begin position="77"/>
        <end position="256"/>
    </location>
</feature>
<dbReference type="Gene3D" id="3.30.930.10">
    <property type="entry name" value="Bira Bifunctional Protein, Domain 2"/>
    <property type="match status" value="1"/>
</dbReference>
<dbReference type="PANTHER" id="PTHR12835:SF5">
    <property type="entry name" value="BIOTIN--PROTEIN LIGASE"/>
    <property type="match status" value="1"/>
</dbReference>
<dbReference type="EMBL" id="FPJW01000010">
    <property type="protein sequence ID" value="SFX68441.1"/>
    <property type="molecule type" value="Genomic_DNA"/>
</dbReference>
<dbReference type="InterPro" id="IPR036390">
    <property type="entry name" value="WH_DNA-bd_sf"/>
</dbReference>
<dbReference type="InterPro" id="IPR030855">
    <property type="entry name" value="Bifunct_BirA"/>
</dbReference>
<dbReference type="HAMAP" id="MF_00978">
    <property type="entry name" value="Bifunct_BirA"/>
    <property type="match status" value="1"/>
</dbReference>
<keyword evidence="2" id="KW-0547">Nucleotide-binding</keyword>
<accession>A0A1K1Z2Q1</accession>
<keyword evidence="1 2" id="KW-0436">Ligase</keyword>
<feature type="DNA-binding region" description="H-T-H motif" evidence="2">
    <location>
        <begin position="18"/>
        <end position="37"/>
    </location>
</feature>
<dbReference type="Gene3D" id="1.10.10.10">
    <property type="entry name" value="Winged helix-like DNA-binding domain superfamily/Winged helix DNA-binding domain"/>
    <property type="match status" value="1"/>
</dbReference>
<comment type="function">
    <text evidence="2">Acts both as a biotin--[acetyl-CoA-carboxylase] ligase and a biotin-operon repressor. In the presence of ATP, BirA activates biotin to form the BirA-biotinyl-5'-adenylate (BirA-bio-5'-AMP or holoBirA) complex. HoloBirA can either transfer the biotinyl moiety to the biotin carboxyl carrier protein (BCCP) subunit of acetyl-CoA carboxylase, or bind to the biotin operator site and inhibit transcription of the operon.</text>
</comment>
<organism evidence="4 5">
    <name type="scientific">Marinospirillum alkaliphilum DSM 21637</name>
    <dbReference type="NCBI Taxonomy" id="1122209"/>
    <lineage>
        <taxon>Bacteria</taxon>
        <taxon>Pseudomonadati</taxon>
        <taxon>Pseudomonadota</taxon>
        <taxon>Gammaproteobacteria</taxon>
        <taxon>Oceanospirillales</taxon>
        <taxon>Oceanospirillaceae</taxon>
        <taxon>Marinospirillum</taxon>
    </lineage>
</organism>
<feature type="binding site" evidence="2">
    <location>
        <position position="114"/>
    </location>
    <ligand>
        <name>biotin</name>
        <dbReference type="ChEBI" id="CHEBI:57586"/>
    </ligand>
</feature>
<dbReference type="GO" id="GO:0004077">
    <property type="term" value="F:biotin--[biotin carboxyl-carrier protein] ligase activity"/>
    <property type="evidence" value="ECO:0007669"/>
    <property type="project" value="UniProtKB-UniRule"/>
</dbReference>
<dbReference type="SUPFAM" id="SSF55681">
    <property type="entry name" value="Class II aaRS and biotin synthetases"/>
    <property type="match status" value="1"/>
</dbReference>
<dbReference type="AlphaFoldDB" id="A0A1K1Z2Q1"/>
<evidence type="ECO:0000259" key="3">
    <source>
        <dbReference type="PROSITE" id="PS51733"/>
    </source>
</evidence>
<dbReference type="InterPro" id="IPR013196">
    <property type="entry name" value="HTH_11"/>
</dbReference>